<evidence type="ECO:0000313" key="3">
    <source>
        <dbReference type="Proteomes" id="UP000267798"/>
    </source>
</evidence>
<comment type="caution">
    <text evidence="2">The sequence shown here is derived from an EMBL/GenBank/DDBJ whole genome shotgun (WGS) entry which is preliminary data.</text>
</comment>
<keyword evidence="1" id="KW-0472">Membrane</keyword>
<proteinExistence type="predicted"/>
<protein>
    <submittedName>
        <fullName evidence="2">Uncharacterized protein</fullName>
    </submittedName>
</protein>
<dbReference type="AlphaFoldDB" id="A0A3A6PF84"/>
<gene>
    <name evidence="2" type="ORF">D3P09_26840</name>
</gene>
<feature type="transmembrane region" description="Helical" evidence="1">
    <location>
        <begin position="56"/>
        <end position="77"/>
    </location>
</feature>
<evidence type="ECO:0000256" key="1">
    <source>
        <dbReference type="SAM" id="Phobius"/>
    </source>
</evidence>
<dbReference type="Proteomes" id="UP000267798">
    <property type="component" value="Unassembled WGS sequence"/>
</dbReference>
<keyword evidence="1" id="KW-1133">Transmembrane helix</keyword>
<reference evidence="2 3" key="1">
    <citation type="submission" date="2018-09" db="EMBL/GenBank/DDBJ databases">
        <title>Paenibacillus aracenensis nov. sp. isolated from a cave in southern Spain.</title>
        <authorList>
            <person name="Jurado V."/>
            <person name="Gutierrez-Patricio S."/>
            <person name="Gonzalez-Pimentel J.L."/>
            <person name="Miller A.Z."/>
            <person name="Laiz L."/>
            <person name="Saiz-Jimenez C."/>
        </authorList>
    </citation>
    <scope>NUCLEOTIDE SEQUENCE [LARGE SCALE GENOMIC DNA]</scope>
    <source>
        <strain evidence="2 3">JCM 19203</strain>
    </source>
</reference>
<evidence type="ECO:0000313" key="2">
    <source>
        <dbReference type="EMBL" id="RJX36679.1"/>
    </source>
</evidence>
<keyword evidence="1" id="KW-0812">Transmembrane</keyword>
<dbReference type="EMBL" id="QXQB01000010">
    <property type="protein sequence ID" value="RJX36679.1"/>
    <property type="molecule type" value="Genomic_DNA"/>
</dbReference>
<organism evidence="2 3">
    <name type="scientific">Paenibacillus pinisoli</name>
    <dbReference type="NCBI Taxonomy" id="1276110"/>
    <lineage>
        <taxon>Bacteria</taxon>
        <taxon>Bacillati</taxon>
        <taxon>Bacillota</taxon>
        <taxon>Bacilli</taxon>
        <taxon>Bacillales</taxon>
        <taxon>Paenibacillaceae</taxon>
        <taxon>Paenibacillus</taxon>
    </lineage>
</organism>
<name>A0A3A6PF84_9BACL</name>
<accession>A0A3A6PF84</accession>
<keyword evidence="3" id="KW-1185">Reference proteome</keyword>
<sequence>MVSINERHVQETLETRPHVEQNERYQDSHLTSIQQIEGGGTIKRVNMNDIPLPLRIFGYTVKIIFILLVAGVIIVSLK</sequence>